<reference evidence="1" key="1">
    <citation type="submission" date="2022-08" db="EMBL/GenBank/DDBJ databases">
        <authorList>
            <person name="Gutierrez-Valencia J."/>
        </authorList>
    </citation>
    <scope>NUCLEOTIDE SEQUENCE</scope>
</reference>
<keyword evidence="2" id="KW-1185">Reference proteome</keyword>
<evidence type="ECO:0000313" key="1">
    <source>
        <dbReference type="EMBL" id="CAI0407304.1"/>
    </source>
</evidence>
<gene>
    <name evidence="1" type="ORF">LITE_LOCUS13522</name>
</gene>
<accession>A0AAV0JBN6</accession>
<evidence type="ECO:0000313" key="2">
    <source>
        <dbReference type="Proteomes" id="UP001154282"/>
    </source>
</evidence>
<organism evidence="1 2">
    <name type="scientific">Linum tenue</name>
    <dbReference type="NCBI Taxonomy" id="586396"/>
    <lineage>
        <taxon>Eukaryota</taxon>
        <taxon>Viridiplantae</taxon>
        <taxon>Streptophyta</taxon>
        <taxon>Embryophyta</taxon>
        <taxon>Tracheophyta</taxon>
        <taxon>Spermatophyta</taxon>
        <taxon>Magnoliopsida</taxon>
        <taxon>eudicotyledons</taxon>
        <taxon>Gunneridae</taxon>
        <taxon>Pentapetalae</taxon>
        <taxon>rosids</taxon>
        <taxon>fabids</taxon>
        <taxon>Malpighiales</taxon>
        <taxon>Linaceae</taxon>
        <taxon>Linum</taxon>
    </lineage>
</organism>
<comment type="caution">
    <text evidence="1">The sequence shown here is derived from an EMBL/GenBank/DDBJ whole genome shotgun (WGS) entry which is preliminary data.</text>
</comment>
<dbReference type="EMBL" id="CAMGYJ010000004">
    <property type="protein sequence ID" value="CAI0407304.1"/>
    <property type="molecule type" value="Genomic_DNA"/>
</dbReference>
<dbReference type="AlphaFoldDB" id="A0AAV0JBN6"/>
<dbReference type="Proteomes" id="UP001154282">
    <property type="component" value="Unassembled WGS sequence"/>
</dbReference>
<sequence>MKSTHTKNQIEPEIKIHFSLYKSPVSAIKTCISRKARNYFSRDDPSEAFKKFVFTTENRRRLRLLPGGGRRKWKRGSERGPSLSPPSLALAWGSAGAIVSSSTRMHCYRRKNLSLPSPICEFNFAAGEGRKKGIEIGGGLSFRCFGVNFVRSDLCVGCLYSGTWLE</sequence>
<proteinExistence type="predicted"/>
<name>A0AAV0JBN6_9ROSI</name>
<protein>
    <submittedName>
        <fullName evidence="1">Uncharacterized protein</fullName>
    </submittedName>
</protein>